<dbReference type="InterPro" id="IPR050463">
    <property type="entry name" value="Gfo/Idh/MocA_oxidrdct_glycsds"/>
</dbReference>
<dbReference type="Proteomes" id="UP001595816">
    <property type="component" value="Unassembled WGS sequence"/>
</dbReference>
<dbReference type="Gene3D" id="3.30.360.10">
    <property type="entry name" value="Dihydrodipicolinate Reductase, domain 2"/>
    <property type="match status" value="1"/>
</dbReference>
<feature type="domain" description="Gfo/Idh/MocA-like oxidoreductase N-terminal" evidence="2">
    <location>
        <begin position="23"/>
        <end position="98"/>
    </location>
</feature>
<dbReference type="RefSeq" id="WP_253753083.1">
    <property type="nucleotide sequence ID" value="NZ_JAMZDZ010000001.1"/>
</dbReference>
<accession>A0ABV8LP57</accession>
<comment type="caution">
    <text evidence="4">The sequence shown here is derived from an EMBL/GenBank/DDBJ whole genome shotgun (WGS) entry which is preliminary data.</text>
</comment>
<organism evidence="4 5">
    <name type="scientific">Hamadaea flava</name>
    <dbReference type="NCBI Taxonomy" id="1742688"/>
    <lineage>
        <taxon>Bacteria</taxon>
        <taxon>Bacillati</taxon>
        <taxon>Actinomycetota</taxon>
        <taxon>Actinomycetes</taxon>
        <taxon>Micromonosporales</taxon>
        <taxon>Micromonosporaceae</taxon>
        <taxon>Hamadaea</taxon>
    </lineage>
</organism>
<dbReference type="EMBL" id="JBHSAY010000009">
    <property type="protein sequence ID" value="MFC4132529.1"/>
    <property type="molecule type" value="Genomic_DNA"/>
</dbReference>
<evidence type="ECO:0000259" key="2">
    <source>
        <dbReference type="Pfam" id="PF01408"/>
    </source>
</evidence>
<evidence type="ECO:0000313" key="4">
    <source>
        <dbReference type="EMBL" id="MFC4132529.1"/>
    </source>
</evidence>
<evidence type="ECO:0000259" key="3">
    <source>
        <dbReference type="Pfam" id="PF22725"/>
    </source>
</evidence>
<reference evidence="5" key="1">
    <citation type="journal article" date="2019" name="Int. J. Syst. Evol. Microbiol.">
        <title>The Global Catalogue of Microorganisms (GCM) 10K type strain sequencing project: providing services to taxonomists for standard genome sequencing and annotation.</title>
        <authorList>
            <consortium name="The Broad Institute Genomics Platform"/>
            <consortium name="The Broad Institute Genome Sequencing Center for Infectious Disease"/>
            <person name="Wu L."/>
            <person name="Ma J."/>
        </authorList>
    </citation>
    <scope>NUCLEOTIDE SEQUENCE [LARGE SCALE GENOMIC DNA]</scope>
    <source>
        <strain evidence="5">CGMCC 4.7289</strain>
    </source>
</reference>
<dbReference type="Pfam" id="PF01408">
    <property type="entry name" value="GFO_IDH_MocA"/>
    <property type="match status" value="1"/>
</dbReference>
<dbReference type="InterPro" id="IPR036291">
    <property type="entry name" value="NAD(P)-bd_dom_sf"/>
</dbReference>
<evidence type="ECO:0000256" key="1">
    <source>
        <dbReference type="ARBA" id="ARBA00023002"/>
    </source>
</evidence>
<keyword evidence="1" id="KW-0560">Oxidoreductase</keyword>
<gene>
    <name evidence="4" type="ORF">ACFOZ4_18115</name>
</gene>
<name>A0ABV8LP57_9ACTN</name>
<dbReference type="InterPro" id="IPR000683">
    <property type="entry name" value="Gfo/Idh/MocA-like_OxRdtase_N"/>
</dbReference>
<evidence type="ECO:0000313" key="5">
    <source>
        <dbReference type="Proteomes" id="UP001595816"/>
    </source>
</evidence>
<sequence>MIALAGLATSHPYTDARTLATRSALAVWEPDAQRLARFRAEHPDAEVFDDLTALLDAKPDGVVLTVPTPQVAPALAAVLDRDLPCFVNKPAAATARQLAVLDPVVSRAPHRVLSSSVLRFAPQFEEFRARYAGDSAAILSVRATVRHSVQPWAEGLNPWQDDPAEGGGTLVTMGIHGVELLVALLGPEVTVAGAVSAVRRYRSLRSEDTGLIALGWPGGPVGAIEVLGVTDDEAYAVTVETAEGPHTMTLTGGDDPETALGYRGTIAAFLSMVAGEPSPVRWTETRAVLSVLATARAMTR</sequence>
<dbReference type="SUPFAM" id="SSF51735">
    <property type="entry name" value="NAD(P)-binding Rossmann-fold domains"/>
    <property type="match status" value="1"/>
</dbReference>
<dbReference type="SUPFAM" id="SSF55347">
    <property type="entry name" value="Glyceraldehyde-3-phosphate dehydrogenase-like, C-terminal domain"/>
    <property type="match status" value="1"/>
</dbReference>
<dbReference type="PANTHER" id="PTHR43818:SF11">
    <property type="entry name" value="BCDNA.GH03377"/>
    <property type="match status" value="1"/>
</dbReference>
<keyword evidence="5" id="KW-1185">Reference proteome</keyword>
<dbReference type="Pfam" id="PF22725">
    <property type="entry name" value="GFO_IDH_MocA_C3"/>
    <property type="match status" value="1"/>
</dbReference>
<dbReference type="Gene3D" id="3.40.50.720">
    <property type="entry name" value="NAD(P)-binding Rossmann-like Domain"/>
    <property type="match status" value="1"/>
</dbReference>
<protein>
    <submittedName>
        <fullName evidence="4">Gfo/Idh/MocA family protein</fullName>
    </submittedName>
</protein>
<dbReference type="InterPro" id="IPR055170">
    <property type="entry name" value="GFO_IDH_MocA-like_dom"/>
</dbReference>
<proteinExistence type="predicted"/>
<dbReference type="PANTHER" id="PTHR43818">
    <property type="entry name" value="BCDNA.GH03377"/>
    <property type="match status" value="1"/>
</dbReference>
<feature type="domain" description="GFO/IDH/MocA-like oxidoreductase" evidence="3">
    <location>
        <begin position="137"/>
        <end position="230"/>
    </location>
</feature>